<name>A0A8B6C180_MYTGA</name>
<dbReference type="AlphaFoldDB" id="A0A8B6C180"/>
<evidence type="ECO:0000313" key="2">
    <source>
        <dbReference type="Proteomes" id="UP000596742"/>
    </source>
</evidence>
<dbReference type="OrthoDB" id="6127549at2759"/>
<reference evidence="1" key="1">
    <citation type="submission" date="2018-11" db="EMBL/GenBank/DDBJ databases">
        <authorList>
            <person name="Alioto T."/>
            <person name="Alioto T."/>
        </authorList>
    </citation>
    <scope>NUCLEOTIDE SEQUENCE</scope>
</reference>
<dbReference type="Proteomes" id="UP000596742">
    <property type="component" value="Unassembled WGS sequence"/>
</dbReference>
<proteinExistence type="predicted"/>
<sequence>MVLHRAKSLEKSFDRDPGKQEHIFAFMLKLFECKHAELAPPLKSNEECWYLPVFGIYHPKKPDKVRCVFDSSASYDNVSLNSVMLRGPDMTNNLVGVLMRFRKELIGIMADIQQMFYSFTVNEEHRNFLRFLWYRDNDIDNELTDYRMRVHAFGNSPSPAIATFALQKTAENAEQTFGKDVKDLVCRNFYVDDALTSVGSNSEAIDLLNRTKEALKTFGNLRLHKFSSNSKEVRTKLDPEDLAENLENLNFETDNLPLQRSLGLYWNLESDTFTFKVSNDVVFLSFFGITYWSRLIFFLYKGGGLKWPQICKIIKILTEQIFLHKLLEYESII</sequence>
<evidence type="ECO:0008006" key="3">
    <source>
        <dbReference type="Google" id="ProtNLM"/>
    </source>
</evidence>
<dbReference type="PANTHER" id="PTHR47331">
    <property type="entry name" value="PHD-TYPE DOMAIN-CONTAINING PROTEIN"/>
    <property type="match status" value="1"/>
</dbReference>
<dbReference type="EMBL" id="UYJE01001057">
    <property type="protein sequence ID" value="VDH98788.1"/>
    <property type="molecule type" value="Genomic_DNA"/>
</dbReference>
<evidence type="ECO:0000313" key="1">
    <source>
        <dbReference type="EMBL" id="VDH98788.1"/>
    </source>
</evidence>
<keyword evidence="2" id="KW-1185">Reference proteome</keyword>
<dbReference type="InterPro" id="IPR043502">
    <property type="entry name" value="DNA/RNA_pol_sf"/>
</dbReference>
<protein>
    <recommendedName>
        <fullName evidence="3">Reverse transcriptase domain-containing protein</fullName>
    </recommendedName>
</protein>
<accession>A0A8B6C180</accession>
<gene>
    <name evidence="1" type="ORF">MGAL_10B005251</name>
</gene>
<comment type="caution">
    <text evidence="1">The sequence shown here is derived from an EMBL/GenBank/DDBJ whole genome shotgun (WGS) entry which is preliminary data.</text>
</comment>
<dbReference type="PANTHER" id="PTHR47331:SF6">
    <property type="entry name" value="DOUBLECORTIN DOMAIN-CONTAINING PROTEIN"/>
    <property type="match status" value="1"/>
</dbReference>
<organism evidence="1 2">
    <name type="scientific">Mytilus galloprovincialis</name>
    <name type="common">Mediterranean mussel</name>
    <dbReference type="NCBI Taxonomy" id="29158"/>
    <lineage>
        <taxon>Eukaryota</taxon>
        <taxon>Metazoa</taxon>
        <taxon>Spiralia</taxon>
        <taxon>Lophotrochozoa</taxon>
        <taxon>Mollusca</taxon>
        <taxon>Bivalvia</taxon>
        <taxon>Autobranchia</taxon>
        <taxon>Pteriomorphia</taxon>
        <taxon>Mytilida</taxon>
        <taxon>Mytiloidea</taxon>
        <taxon>Mytilidae</taxon>
        <taxon>Mytilinae</taxon>
        <taxon>Mytilus</taxon>
    </lineage>
</organism>
<dbReference type="SUPFAM" id="SSF56672">
    <property type="entry name" value="DNA/RNA polymerases"/>
    <property type="match status" value="1"/>
</dbReference>
<dbReference type="CDD" id="cd01644">
    <property type="entry name" value="RT_pepA17"/>
    <property type="match status" value="1"/>
</dbReference>